<dbReference type="EC" id="3.5.1.25" evidence="5"/>
<organism evidence="5 6">
    <name type="scientific">Candidatus Synechococcus calcipolaris G9</name>
    <dbReference type="NCBI Taxonomy" id="1497997"/>
    <lineage>
        <taxon>Bacteria</taxon>
        <taxon>Bacillati</taxon>
        <taxon>Cyanobacteriota</taxon>
        <taxon>Cyanophyceae</taxon>
        <taxon>Synechococcales</taxon>
        <taxon>Synechococcaceae</taxon>
        <taxon>Synechococcus</taxon>
    </lineage>
</organism>
<sequence>MAHWLRQATLIGNDHPQQLLIDQGVVVAIEPEANDLPWFDPSIQVVDLGGDRLSLGGIDVQINGALGLPFPLLQPQHLPKLREIGRFLWNQGVDAYLPTLVTSAIADIHRALETLATAFSSQPSIQEAHILGVHLEGPFLNPQKRGAHPQKHLLPLTIDQVKRVLGDYGPIVKVITLAPELDETGTVIPYLREQGITVSLGHSLATATQASQAFDQGATMVTHAFNAMPSLHHRNPGLLAAAIADERVWYGLIADGQHVDPLMINLLLRCDRPHQAGTFLVSDALAPLGLADGVYPWDEREITIDNGTARLEDGTLAGTTLPLLAAVTNLVQWRICSWDRAIALGTLAPRQAIGESISAIHSGIGVGTRAEHLLRWSTGSKGPQAQRLDLGG</sequence>
<keyword evidence="4" id="KW-0119">Carbohydrate metabolism</keyword>
<dbReference type="GO" id="GO:0008448">
    <property type="term" value="F:N-acetylglucosamine-6-phosphate deacetylase activity"/>
    <property type="evidence" value="ECO:0007669"/>
    <property type="project" value="UniProtKB-EC"/>
</dbReference>
<proteinExistence type="inferred from homology"/>
<dbReference type="SUPFAM" id="SSF51556">
    <property type="entry name" value="Metallo-dependent hydrolases"/>
    <property type="match status" value="1"/>
</dbReference>
<reference evidence="5" key="2">
    <citation type="submission" date="2022-01" db="EMBL/GenBank/DDBJ databases">
        <authorList>
            <person name="Zivanovic Y."/>
            <person name="Moreira D."/>
            <person name="Lopez-Garcia P."/>
        </authorList>
    </citation>
    <scope>NUCLEOTIDE SEQUENCE</scope>
    <source>
        <strain evidence="5">G9</strain>
    </source>
</reference>
<dbReference type="CDD" id="cd00854">
    <property type="entry name" value="NagA"/>
    <property type="match status" value="1"/>
</dbReference>
<gene>
    <name evidence="5" type="primary">nagA</name>
    <name evidence="5" type="ORF">L3556_08945</name>
</gene>
<dbReference type="PANTHER" id="PTHR11113:SF14">
    <property type="entry name" value="N-ACETYLGLUCOSAMINE-6-PHOSPHATE DEACETYLASE"/>
    <property type="match status" value="1"/>
</dbReference>
<keyword evidence="2" id="KW-0479">Metal-binding</keyword>
<dbReference type="NCBIfam" id="TIGR00221">
    <property type="entry name" value="nagA"/>
    <property type="match status" value="1"/>
</dbReference>
<keyword evidence="6" id="KW-1185">Reference proteome</keyword>
<accession>A0ABT6EZP6</accession>
<dbReference type="Proteomes" id="UP001154265">
    <property type="component" value="Unassembled WGS sequence"/>
</dbReference>
<comment type="caution">
    <text evidence="5">The sequence shown here is derived from an EMBL/GenBank/DDBJ whole genome shotgun (WGS) entry which is preliminary data.</text>
</comment>
<name>A0ABT6EZP6_9SYNE</name>
<dbReference type="EMBL" id="JAKKUT010000002">
    <property type="protein sequence ID" value="MDG2991050.1"/>
    <property type="molecule type" value="Genomic_DNA"/>
</dbReference>
<evidence type="ECO:0000256" key="1">
    <source>
        <dbReference type="ARBA" id="ARBA00010716"/>
    </source>
</evidence>
<dbReference type="Gene3D" id="3.20.20.140">
    <property type="entry name" value="Metal-dependent hydrolases"/>
    <property type="match status" value="1"/>
</dbReference>
<dbReference type="PIRSF" id="PIRSF038994">
    <property type="entry name" value="NagA"/>
    <property type="match status" value="1"/>
</dbReference>
<reference evidence="5" key="1">
    <citation type="journal article" date="2022" name="Genome Biol. Evol.">
        <title>A New Gene Family Diagnostic for Intracellular Biomineralization of Amorphous Ca Carbonates by Cyanobacteria.</title>
        <authorList>
            <person name="Benzerara K."/>
            <person name="Duprat E."/>
            <person name="Bitard-Feildel T."/>
            <person name="Caumes G."/>
            <person name="Cassier-Chauvat C."/>
            <person name="Chauvat F."/>
            <person name="Dezi M."/>
            <person name="Diop S.I."/>
            <person name="Gaschignard G."/>
            <person name="Gorgen S."/>
            <person name="Gugger M."/>
            <person name="Lopez-Garcia P."/>
            <person name="Millet M."/>
            <person name="Skouri-Panet F."/>
            <person name="Moreira D."/>
            <person name="Callebaut I."/>
        </authorList>
    </citation>
    <scope>NUCLEOTIDE SEQUENCE</scope>
    <source>
        <strain evidence="5">G9</strain>
    </source>
</reference>
<evidence type="ECO:0000313" key="6">
    <source>
        <dbReference type="Proteomes" id="UP001154265"/>
    </source>
</evidence>
<evidence type="ECO:0000256" key="2">
    <source>
        <dbReference type="ARBA" id="ARBA00022723"/>
    </source>
</evidence>
<protein>
    <submittedName>
        <fullName evidence="5">N-acetylglucosamine-6-phosphate deacetylase</fullName>
        <ecNumber evidence="5">3.5.1.25</ecNumber>
    </submittedName>
</protein>
<dbReference type="InterPro" id="IPR003764">
    <property type="entry name" value="GlcNAc_6-P_deAcase"/>
</dbReference>
<evidence type="ECO:0000313" key="5">
    <source>
        <dbReference type="EMBL" id="MDG2991050.1"/>
    </source>
</evidence>
<evidence type="ECO:0000256" key="3">
    <source>
        <dbReference type="ARBA" id="ARBA00022801"/>
    </source>
</evidence>
<dbReference type="PANTHER" id="PTHR11113">
    <property type="entry name" value="N-ACETYLGLUCOSAMINE-6-PHOSPHATE DEACETYLASE"/>
    <property type="match status" value="1"/>
</dbReference>
<dbReference type="RefSeq" id="WP_277866932.1">
    <property type="nucleotide sequence ID" value="NZ_JAKKUT010000002.1"/>
</dbReference>
<dbReference type="InterPro" id="IPR032466">
    <property type="entry name" value="Metal_Hydrolase"/>
</dbReference>
<comment type="similarity">
    <text evidence="1 4">Belongs to the metallo-dependent hydrolases superfamily. NagA family.</text>
</comment>
<keyword evidence="3 4" id="KW-0378">Hydrolase</keyword>
<evidence type="ECO:0000256" key="4">
    <source>
        <dbReference type="PIRNR" id="PIRNR038994"/>
    </source>
</evidence>